<dbReference type="EMBL" id="BGPR01000060">
    <property type="protein sequence ID" value="GBL88495.1"/>
    <property type="molecule type" value="Genomic_DNA"/>
</dbReference>
<dbReference type="AlphaFoldDB" id="A0A4Y2BAY0"/>
<evidence type="ECO:0000313" key="1">
    <source>
        <dbReference type="EMBL" id="GBL88495.1"/>
    </source>
</evidence>
<gene>
    <name evidence="1" type="ORF">AVEN_159083_1</name>
</gene>
<keyword evidence="2" id="KW-1185">Reference proteome</keyword>
<organism evidence="1 2">
    <name type="scientific">Araneus ventricosus</name>
    <name type="common">Orbweaver spider</name>
    <name type="synonym">Epeira ventricosa</name>
    <dbReference type="NCBI Taxonomy" id="182803"/>
    <lineage>
        <taxon>Eukaryota</taxon>
        <taxon>Metazoa</taxon>
        <taxon>Ecdysozoa</taxon>
        <taxon>Arthropoda</taxon>
        <taxon>Chelicerata</taxon>
        <taxon>Arachnida</taxon>
        <taxon>Araneae</taxon>
        <taxon>Araneomorphae</taxon>
        <taxon>Entelegynae</taxon>
        <taxon>Araneoidea</taxon>
        <taxon>Araneidae</taxon>
        <taxon>Araneus</taxon>
    </lineage>
</organism>
<dbReference type="OrthoDB" id="6782793at2759"/>
<name>A0A4Y2BAY0_ARAVE</name>
<protein>
    <submittedName>
        <fullName evidence="1">Uncharacterized protein</fullName>
    </submittedName>
</protein>
<comment type="caution">
    <text evidence="1">The sequence shown here is derived from an EMBL/GenBank/DDBJ whole genome shotgun (WGS) entry which is preliminary data.</text>
</comment>
<sequence length="142" mass="16692">MLKNYYLKFKNLLKSRPKIPKKRLEEFLCASKILFDISSYKCENIDECFCSRHKKGHVKKKSLLIEQRTTRRMVIGTIDMVTTNKITNTLKRKMISQKLQFQRYKIKKRELNVSTSSVSSHQDSDDVFLPQSQASTWVSPVD</sequence>
<evidence type="ECO:0000313" key="2">
    <source>
        <dbReference type="Proteomes" id="UP000499080"/>
    </source>
</evidence>
<proteinExistence type="predicted"/>
<reference evidence="1 2" key="1">
    <citation type="journal article" date="2019" name="Sci. Rep.">
        <title>Orb-weaving spider Araneus ventricosus genome elucidates the spidroin gene catalogue.</title>
        <authorList>
            <person name="Kono N."/>
            <person name="Nakamura H."/>
            <person name="Ohtoshi R."/>
            <person name="Moran D.A.P."/>
            <person name="Shinohara A."/>
            <person name="Yoshida Y."/>
            <person name="Fujiwara M."/>
            <person name="Mori M."/>
            <person name="Tomita M."/>
            <person name="Arakawa K."/>
        </authorList>
    </citation>
    <scope>NUCLEOTIDE SEQUENCE [LARGE SCALE GENOMIC DNA]</scope>
</reference>
<dbReference type="Proteomes" id="UP000499080">
    <property type="component" value="Unassembled WGS sequence"/>
</dbReference>
<accession>A0A4Y2BAY0</accession>